<evidence type="ECO:0000256" key="2">
    <source>
        <dbReference type="ARBA" id="ARBA00022989"/>
    </source>
</evidence>
<organism evidence="5 6">
    <name type="scientific">Roseicella aerolata</name>
    <dbReference type="NCBI Taxonomy" id="2883479"/>
    <lineage>
        <taxon>Bacteria</taxon>
        <taxon>Pseudomonadati</taxon>
        <taxon>Pseudomonadota</taxon>
        <taxon>Alphaproteobacteria</taxon>
        <taxon>Acetobacterales</taxon>
        <taxon>Roseomonadaceae</taxon>
        <taxon>Roseicella</taxon>
    </lineage>
</organism>
<name>A0A9X1LDP2_9PROT</name>
<proteinExistence type="predicted"/>
<dbReference type="Pfam" id="PF07690">
    <property type="entry name" value="MFS_1"/>
    <property type="match status" value="1"/>
</dbReference>
<keyword evidence="2 4" id="KW-1133">Transmembrane helix</keyword>
<evidence type="ECO:0000313" key="5">
    <source>
        <dbReference type="EMBL" id="MCB4825398.1"/>
    </source>
</evidence>
<evidence type="ECO:0000256" key="1">
    <source>
        <dbReference type="ARBA" id="ARBA00022692"/>
    </source>
</evidence>
<dbReference type="EMBL" id="JAJAQI010000092">
    <property type="protein sequence ID" value="MCB4825398.1"/>
    <property type="molecule type" value="Genomic_DNA"/>
</dbReference>
<dbReference type="InterPro" id="IPR011701">
    <property type="entry name" value="MFS"/>
</dbReference>
<reference evidence="5" key="1">
    <citation type="submission" date="2021-10" db="EMBL/GenBank/DDBJ databases">
        <title>Roseicella aerolatum sp. nov., isolated from aerosols of e-waste dismantling site.</title>
        <authorList>
            <person name="Qin T."/>
        </authorList>
    </citation>
    <scope>NUCLEOTIDE SEQUENCE</scope>
    <source>
        <strain evidence="5">GB24</strain>
    </source>
</reference>
<gene>
    <name evidence="5" type="ORF">LHA35_27180</name>
</gene>
<dbReference type="InterPro" id="IPR036259">
    <property type="entry name" value="MFS_trans_sf"/>
</dbReference>
<keyword evidence="6" id="KW-1185">Reference proteome</keyword>
<dbReference type="SUPFAM" id="SSF103473">
    <property type="entry name" value="MFS general substrate transporter"/>
    <property type="match status" value="1"/>
</dbReference>
<feature type="transmembrane region" description="Helical" evidence="4">
    <location>
        <begin position="152"/>
        <end position="176"/>
    </location>
</feature>
<accession>A0A9X1LDP2</accession>
<evidence type="ECO:0000256" key="4">
    <source>
        <dbReference type="SAM" id="Phobius"/>
    </source>
</evidence>
<dbReference type="AlphaFoldDB" id="A0A9X1LDP2"/>
<comment type="caution">
    <text evidence="5">The sequence shown here is derived from an EMBL/GenBank/DDBJ whole genome shotgun (WGS) entry which is preliminary data.</text>
</comment>
<dbReference type="Gene3D" id="1.20.1250.20">
    <property type="entry name" value="MFS general substrate transporter like domains"/>
    <property type="match status" value="1"/>
</dbReference>
<feature type="transmembrane region" description="Helical" evidence="4">
    <location>
        <begin position="65"/>
        <end position="84"/>
    </location>
</feature>
<feature type="transmembrane region" description="Helical" evidence="4">
    <location>
        <begin position="7"/>
        <end position="26"/>
    </location>
</feature>
<evidence type="ECO:0000256" key="3">
    <source>
        <dbReference type="ARBA" id="ARBA00023136"/>
    </source>
</evidence>
<feature type="transmembrane region" description="Helical" evidence="4">
    <location>
        <begin position="90"/>
        <end position="112"/>
    </location>
</feature>
<dbReference type="GO" id="GO:0022857">
    <property type="term" value="F:transmembrane transporter activity"/>
    <property type="evidence" value="ECO:0007669"/>
    <property type="project" value="InterPro"/>
</dbReference>
<dbReference type="Proteomes" id="UP001139311">
    <property type="component" value="Unassembled WGS sequence"/>
</dbReference>
<feature type="transmembrane region" description="Helical" evidence="4">
    <location>
        <begin position="38"/>
        <end position="58"/>
    </location>
</feature>
<keyword evidence="3 4" id="KW-0472">Membrane</keyword>
<protein>
    <submittedName>
        <fullName evidence="5">MFS transporter</fullName>
    </submittedName>
</protein>
<keyword evidence="1 4" id="KW-0812">Transmembrane</keyword>
<sequence>MLASGAAWAFVNVGYVILLGFAPALLAGRGASPEAAGALASLIGWASIPLAPLGGAVAERTGRPLLVTVVCLGVMALVVLALAMEAGPQSAALVAAGMIGSISATVIMTLPARALAPESRSFGMGVYWTLFYAGMAALPPVAGWVADTTGSAASALAVAAAFLAAAAMAVAIYGLLAARRPAGAGSAI</sequence>
<feature type="transmembrane region" description="Helical" evidence="4">
    <location>
        <begin position="124"/>
        <end position="146"/>
    </location>
</feature>
<evidence type="ECO:0000313" key="6">
    <source>
        <dbReference type="Proteomes" id="UP001139311"/>
    </source>
</evidence>